<dbReference type="EMBL" id="SNRY01000038">
    <property type="protein sequence ID" value="KAA6349835.1"/>
    <property type="molecule type" value="Genomic_DNA"/>
</dbReference>
<dbReference type="PROSITE" id="PS51257">
    <property type="entry name" value="PROKAR_LIPOPROTEIN"/>
    <property type="match status" value="1"/>
</dbReference>
<dbReference type="AlphaFoldDB" id="A0A5J4SXA5"/>
<accession>A0A5J4SXA5</accession>
<name>A0A5J4SXA5_9ZZZZ</name>
<gene>
    <name evidence="1" type="ORF">EZS27_002731</name>
</gene>
<protein>
    <submittedName>
        <fullName evidence="1">Uncharacterized protein</fullName>
    </submittedName>
</protein>
<reference evidence="1" key="1">
    <citation type="submission" date="2019-03" db="EMBL/GenBank/DDBJ databases">
        <title>Single cell metagenomics reveals metabolic interactions within the superorganism composed of flagellate Streblomastix strix and complex community of Bacteroidetes bacteria on its surface.</title>
        <authorList>
            <person name="Treitli S.C."/>
            <person name="Kolisko M."/>
            <person name="Husnik F."/>
            <person name="Keeling P."/>
            <person name="Hampl V."/>
        </authorList>
    </citation>
    <scope>NUCLEOTIDE SEQUENCE</scope>
    <source>
        <strain evidence="1">STM</strain>
    </source>
</reference>
<evidence type="ECO:0000313" key="1">
    <source>
        <dbReference type="EMBL" id="KAA6349835.1"/>
    </source>
</evidence>
<proteinExistence type="predicted"/>
<comment type="caution">
    <text evidence="1">The sequence shown here is derived from an EMBL/GenBank/DDBJ whole genome shotgun (WGS) entry which is preliminary data.</text>
</comment>
<sequence>MKKLILILIAGLFIISCDKEQNYDKSIFILENGEFEKSSFLETKYIPNTNKIDFYNFNLDLFNLVKIDFPEANLLTLEINVGLKNTYVDLSNIKKLIYTYSANNEEDLKVTFIEDKVLYSLTKEKNKKLIGPINNIDLDIYSIVDRLIETTYGISYFENIIIRQQTKIATSPHYAGGPLAIFYQGDDIEYVNEALACELVSKVYFRIFRKAGDL</sequence>
<organism evidence="1">
    <name type="scientific">termite gut metagenome</name>
    <dbReference type="NCBI Taxonomy" id="433724"/>
    <lineage>
        <taxon>unclassified sequences</taxon>
        <taxon>metagenomes</taxon>
        <taxon>organismal metagenomes</taxon>
    </lineage>
</organism>